<dbReference type="InterPro" id="IPR004163">
    <property type="entry name" value="CoA_transf_BS"/>
</dbReference>
<dbReference type="OrthoDB" id="1933379at2759"/>
<sequence length="514" mass="55869">MYLASTVNGRFNLGFTPKPLDHKLWKNGLEATHDLFDGATIVAGGFGLCGIPENLIKATAKWGVKDLTIISNECGSNEYGLSLLLKNHQVGKVHASYIGVNSVFEQQYLNGELELHLTPQGNLAEKLRAGGAGIPAFYSPTGAGTLLETGQIPTRYCNKGQTVVSYSKPREVREYNGKRYLLEESLSGDFAFVKCWKADKDGNLVFHRTARNFNPDVATSGKVVIAEADHIVEVGELDPDEIHCPGIYVDRVFQGIKEEKRIEKLTLNTGGGVKIVAKNEEEGRKRIMIAKRAAGEIRKNMYVNLGIGMPTATANFVDPALNTYFHSENGLLGTGKYPEPGQEDPDLINAGKETVTVKEGGVILPSSQAFGIIRGGHLDMSILGGLQVGANGDLANWIIPGKLVKGMGGAMDLVASVKRIICVMSLTDKFGDKKFRPVTDLPVTGPKCVSLLISEQAVFEFTPEGVVLKEVAKGYTVEKIRQLTDVQFRVADNLGFIEDFSSKYEGPQEEDIFA</sequence>
<dbReference type="PANTHER" id="PTHR13707:SF60">
    <property type="entry name" value="ACETATE COA-TRANSFERASE SUBUNIT ALPHA"/>
    <property type="match status" value="1"/>
</dbReference>
<dbReference type="GO" id="GO:0005739">
    <property type="term" value="C:mitochondrion"/>
    <property type="evidence" value="ECO:0007669"/>
    <property type="project" value="UniProtKB-SubCell"/>
</dbReference>
<dbReference type="SMART" id="SM00882">
    <property type="entry name" value="CoA_trans"/>
    <property type="match status" value="2"/>
</dbReference>
<evidence type="ECO:0000256" key="2">
    <source>
        <dbReference type="ARBA" id="ARBA00004753"/>
    </source>
</evidence>
<evidence type="ECO:0000313" key="10">
    <source>
        <dbReference type="EMBL" id="TNV81768.1"/>
    </source>
</evidence>
<comment type="pathway">
    <text evidence="2 8">Ketone metabolism; succinyl-CoA degradation; acetoacetyl-CoA from succinyl-CoA: step 1/1.</text>
</comment>
<gene>
    <name evidence="10" type="ORF">FGO68_gene10004</name>
</gene>
<keyword evidence="11" id="KW-1185">Reference proteome</keyword>
<dbReference type="PIRSF" id="PIRSF000858">
    <property type="entry name" value="SCOT-t"/>
    <property type="match status" value="1"/>
</dbReference>
<evidence type="ECO:0000256" key="4">
    <source>
        <dbReference type="ARBA" id="ARBA00007154"/>
    </source>
</evidence>
<proteinExistence type="inferred from homology"/>
<comment type="subcellular location">
    <subcellularLocation>
        <location evidence="1">Mitochondrion</location>
    </subcellularLocation>
</comment>
<evidence type="ECO:0000256" key="7">
    <source>
        <dbReference type="ARBA" id="ARBA00023128"/>
    </source>
</evidence>
<dbReference type="PANTHER" id="PTHR13707">
    <property type="entry name" value="KETOACID-COENZYME A TRANSFERASE"/>
    <property type="match status" value="1"/>
</dbReference>
<dbReference type="PROSITE" id="PS01274">
    <property type="entry name" value="COA_TRANSF_2"/>
    <property type="match status" value="1"/>
</dbReference>
<dbReference type="InterPro" id="IPR037171">
    <property type="entry name" value="NagB/RpiA_transferase-like"/>
</dbReference>
<keyword evidence="6" id="KW-0809">Transit peptide</keyword>
<dbReference type="GO" id="GO:0008260">
    <property type="term" value="F:succinyl-CoA:3-oxo-acid CoA-transferase activity"/>
    <property type="evidence" value="ECO:0007669"/>
    <property type="project" value="UniProtKB-EC"/>
</dbReference>
<dbReference type="Proteomes" id="UP000785679">
    <property type="component" value="Unassembled WGS sequence"/>
</dbReference>
<evidence type="ECO:0000256" key="1">
    <source>
        <dbReference type="ARBA" id="ARBA00004173"/>
    </source>
</evidence>
<dbReference type="NCBIfam" id="TIGR02428">
    <property type="entry name" value="pcaJ_scoB_fam"/>
    <property type="match status" value="1"/>
</dbReference>
<dbReference type="InterPro" id="IPR014388">
    <property type="entry name" value="3-oxoacid_CoA-transferase"/>
</dbReference>
<dbReference type="PROSITE" id="PS01273">
    <property type="entry name" value="COA_TRANSF_1"/>
    <property type="match status" value="1"/>
</dbReference>
<comment type="catalytic activity">
    <reaction evidence="8">
        <text>a 3-oxo acid + succinyl-CoA = a 3-oxoacyl-CoA + succinate</text>
        <dbReference type="Rhea" id="RHEA:24564"/>
        <dbReference type="ChEBI" id="CHEBI:30031"/>
        <dbReference type="ChEBI" id="CHEBI:35973"/>
        <dbReference type="ChEBI" id="CHEBI:57292"/>
        <dbReference type="ChEBI" id="CHEBI:90726"/>
        <dbReference type="EC" id="2.8.3.5"/>
    </reaction>
</comment>
<evidence type="ECO:0000256" key="8">
    <source>
        <dbReference type="PIRNR" id="PIRNR000858"/>
    </source>
</evidence>
<dbReference type="InterPro" id="IPR004165">
    <property type="entry name" value="CoA_trans_fam_I"/>
</dbReference>
<evidence type="ECO:0000256" key="3">
    <source>
        <dbReference type="ARBA" id="ARBA00005612"/>
    </source>
</evidence>
<dbReference type="EMBL" id="RRYP01005758">
    <property type="protein sequence ID" value="TNV81768.1"/>
    <property type="molecule type" value="Genomic_DNA"/>
</dbReference>
<keyword evidence="5 8" id="KW-0808">Transferase</keyword>
<organism evidence="10 11">
    <name type="scientific">Halteria grandinella</name>
    <dbReference type="NCBI Taxonomy" id="5974"/>
    <lineage>
        <taxon>Eukaryota</taxon>
        <taxon>Sar</taxon>
        <taxon>Alveolata</taxon>
        <taxon>Ciliophora</taxon>
        <taxon>Intramacronucleata</taxon>
        <taxon>Spirotrichea</taxon>
        <taxon>Stichotrichia</taxon>
        <taxon>Sporadotrichida</taxon>
        <taxon>Halteriidae</taxon>
        <taxon>Halteria</taxon>
    </lineage>
</organism>
<evidence type="ECO:0000256" key="9">
    <source>
        <dbReference type="PIRSR" id="PIRSR000858-1"/>
    </source>
</evidence>
<reference evidence="10" key="1">
    <citation type="submission" date="2019-06" db="EMBL/GenBank/DDBJ databases">
        <authorList>
            <person name="Zheng W."/>
        </authorList>
    </citation>
    <scope>NUCLEOTIDE SEQUENCE</scope>
    <source>
        <strain evidence="10">QDHG01</strain>
    </source>
</reference>
<dbReference type="UniPathway" id="UPA00929">
    <property type="reaction ID" value="UER00894"/>
</dbReference>
<dbReference type="NCBIfam" id="TIGR02429">
    <property type="entry name" value="pcaI_scoA_fam"/>
    <property type="match status" value="1"/>
</dbReference>
<comment type="similarity">
    <text evidence="4 8">Belongs to the 3-oxoacid CoA-transferase family.</text>
</comment>
<comment type="similarity">
    <text evidence="3">Belongs to the 3-oxoacid CoA-transferase subunit A family.</text>
</comment>
<evidence type="ECO:0000313" key="11">
    <source>
        <dbReference type="Proteomes" id="UP000785679"/>
    </source>
</evidence>
<feature type="active site" description="5-glutamyl coenzyme A thioester intermediate" evidence="9">
    <location>
        <position position="328"/>
    </location>
</feature>
<dbReference type="Pfam" id="PF01144">
    <property type="entry name" value="CoA_trans"/>
    <property type="match status" value="2"/>
</dbReference>
<keyword evidence="7 8" id="KW-0496">Mitochondrion</keyword>
<evidence type="ECO:0000256" key="5">
    <source>
        <dbReference type="ARBA" id="ARBA00022679"/>
    </source>
</evidence>
<evidence type="ECO:0000256" key="6">
    <source>
        <dbReference type="ARBA" id="ARBA00022946"/>
    </source>
</evidence>
<comment type="function">
    <text evidence="8">Key enzyme for ketone body catabolism. Transfers the CoA moiety from succinate to acetoacetate. Formation of the enzyme-CoA intermediate proceeds via an unstable anhydride species formed between the carboxylate groups of the enzyme and substrate.</text>
</comment>
<dbReference type="SUPFAM" id="SSF100950">
    <property type="entry name" value="NagB/RpiA/CoA transferase-like"/>
    <property type="match status" value="2"/>
</dbReference>
<accession>A0A8J8T552</accession>
<comment type="caution">
    <text evidence="10">The sequence shown here is derived from an EMBL/GenBank/DDBJ whole genome shotgun (WGS) entry which is preliminary data.</text>
</comment>
<name>A0A8J8T552_HALGN</name>
<protein>
    <recommendedName>
        <fullName evidence="8">Succinyl-CoA:3-ketoacid-coenzyme A transferase</fullName>
        <ecNumber evidence="8">2.8.3.5</ecNumber>
    </recommendedName>
</protein>
<dbReference type="AlphaFoldDB" id="A0A8J8T552"/>
<dbReference type="InterPro" id="IPR004164">
    <property type="entry name" value="CoA_transf_AS"/>
</dbReference>
<dbReference type="EC" id="2.8.3.5" evidence="8"/>
<dbReference type="Gene3D" id="3.40.1080.10">
    <property type="entry name" value="Glutaconate Coenzyme A-transferase"/>
    <property type="match status" value="2"/>
</dbReference>
<dbReference type="InterPro" id="IPR012792">
    <property type="entry name" value="3-oxoacid_CoA-transf_A"/>
</dbReference>
<dbReference type="InterPro" id="IPR012791">
    <property type="entry name" value="3-oxoacid_CoA-transf_B"/>
</dbReference>
<dbReference type="GO" id="GO:0046952">
    <property type="term" value="P:ketone body catabolic process"/>
    <property type="evidence" value="ECO:0007669"/>
    <property type="project" value="InterPro"/>
</dbReference>